<comment type="similarity">
    <text evidence="6">Belongs to the DNA polymerase HolA subunit family.</text>
</comment>
<dbReference type="InterPro" id="IPR048466">
    <property type="entry name" value="DNA_pol3_delta-like_C"/>
</dbReference>
<dbReference type="Pfam" id="PF21694">
    <property type="entry name" value="DNA_pol3_delta_C"/>
    <property type="match status" value="1"/>
</dbReference>
<proteinExistence type="inferred from homology"/>
<dbReference type="InterPro" id="IPR008921">
    <property type="entry name" value="DNA_pol3_clamp-load_cplx_C"/>
</dbReference>
<evidence type="ECO:0000259" key="8">
    <source>
        <dbReference type="Pfam" id="PF21694"/>
    </source>
</evidence>
<sequence>MWQGSGVSAYLISGDETLISLELTSLVDRLVGDGDRAMMVYSFDCADNDFILGGVTDALTTMSLFLERKVVVVRHLHDLDGAFVETLVSAIDACIEEVDLVLTATGRLPKMITDALKRVKAETIGAVVVSNQRDRVEWVEARLIEAGFTYSADATRLIATWFGGDHSRVAGLIATLLSAYGEGAKLSRSDIEVFLGDAGKVAPWDLTDAIDAGDATKALLMLHRMMNAGESHPLQILALLSNRYAQMMKIDGRGVRTSADAVAILGGKDFTAKKVLEQYQRLGSAGIARAIALLATADVDLRGGKDWEPELVMEVLVARLARLGGAPVQRSFAKR</sequence>
<evidence type="ECO:0000256" key="7">
    <source>
        <dbReference type="ARBA" id="ARBA00049244"/>
    </source>
</evidence>
<dbReference type="PANTHER" id="PTHR34388">
    <property type="entry name" value="DNA POLYMERASE III SUBUNIT DELTA"/>
    <property type="match status" value="1"/>
</dbReference>
<dbReference type="GO" id="GO:0003677">
    <property type="term" value="F:DNA binding"/>
    <property type="evidence" value="ECO:0007669"/>
    <property type="project" value="InterPro"/>
</dbReference>
<evidence type="ECO:0000256" key="2">
    <source>
        <dbReference type="ARBA" id="ARBA00022679"/>
    </source>
</evidence>
<evidence type="ECO:0000256" key="3">
    <source>
        <dbReference type="ARBA" id="ARBA00022695"/>
    </source>
</evidence>
<evidence type="ECO:0000256" key="5">
    <source>
        <dbReference type="ARBA" id="ARBA00022932"/>
    </source>
</evidence>
<keyword evidence="3" id="KW-0548">Nucleotidyltransferase</keyword>
<name>A0A6J6GZL4_9ZZZZ</name>
<dbReference type="EC" id="2.7.7.7" evidence="1"/>
<dbReference type="InterPro" id="IPR027417">
    <property type="entry name" value="P-loop_NTPase"/>
</dbReference>
<evidence type="ECO:0000256" key="6">
    <source>
        <dbReference type="ARBA" id="ARBA00034754"/>
    </source>
</evidence>
<dbReference type="GO" id="GO:0009360">
    <property type="term" value="C:DNA polymerase III complex"/>
    <property type="evidence" value="ECO:0007669"/>
    <property type="project" value="TreeGrafter"/>
</dbReference>
<evidence type="ECO:0000256" key="4">
    <source>
        <dbReference type="ARBA" id="ARBA00022705"/>
    </source>
</evidence>
<dbReference type="AlphaFoldDB" id="A0A6J6GZL4"/>
<dbReference type="GO" id="GO:0006261">
    <property type="term" value="P:DNA-templated DNA replication"/>
    <property type="evidence" value="ECO:0007669"/>
    <property type="project" value="TreeGrafter"/>
</dbReference>
<protein>
    <recommendedName>
        <fullName evidence="1">DNA-directed DNA polymerase</fullName>
        <ecNumber evidence="1">2.7.7.7</ecNumber>
    </recommendedName>
</protein>
<evidence type="ECO:0000256" key="1">
    <source>
        <dbReference type="ARBA" id="ARBA00012417"/>
    </source>
</evidence>
<keyword evidence="5" id="KW-0239">DNA-directed DNA polymerase</keyword>
<feature type="domain" description="DNA polymerase III delta subunit-like C-terminal" evidence="8">
    <location>
        <begin position="205"/>
        <end position="319"/>
    </location>
</feature>
<dbReference type="InterPro" id="IPR005790">
    <property type="entry name" value="DNA_polIII_delta"/>
</dbReference>
<keyword evidence="2" id="KW-0808">Transferase</keyword>
<gene>
    <name evidence="9" type="ORF">UFOPK1808_01129</name>
</gene>
<dbReference type="SUPFAM" id="SSF48019">
    <property type="entry name" value="post-AAA+ oligomerization domain-like"/>
    <property type="match status" value="1"/>
</dbReference>
<dbReference type="Gene3D" id="3.40.50.300">
    <property type="entry name" value="P-loop containing nucleotide triphosphate hydrolases"/>
    <property type="match status" value="1"/>
</dbReference>
<accession>A0A6J6GZL4</accession>
<dbReference type="Gene3D" id="1.20.272.10">
    <property type="match status" value="1"/>
</dbReference>
<evidence type="ECO:0000313" key="9">
    <source>
        <dbReference type="EMBL" id="CAB4606891.1"/>
    </source>
</evidence>
<dbReference type="EMBL" id="CAEZUL010000147">
    <property type="protein sequence ID" value="CAB4606891.1"/>
    <property type="molecule type" value="Genomic_DNA"/>
</dbReference>
<keyword evidence="4" id="KW-0235">DNA replication</keyword>
<organism evidence="9">
    <name type="scientific">freshwater metagenome</name>
    <dbReference type="NCBI Taxonomy" id="449393"/>
    <lineage>
        <taxon>unclassified sequences</taxon>
        <taxon>metagenomes</taxon>
        <taxon>ecological metagenomes</taxon>
    </lineage>
</organism>
<reference evidence="9" key="1">
    <citation type="submission" date="2020-05" db="EMBL/GenBank/DDBJ databases">
        <authorList>
            <person name="Chiriac C."/>
            <person name="Salcher M."/>
            <person name="Ghai R."/>
            <person name="Kavagutti S V."/>
        </authorList>
    </citation>
    <scope>NUCLEOTIDE SEQUENCE</scope>
</reference>
<comment type="catalytic activity">
    <reaction evidence="7">
        <text>DNA(n) + a 2'-deoxyribonucleoside 5'-triphosphate = DNA(n+1) + diphosphate</text>
        <dbReference type="Rhea" id="RHEA:22508"/>
        <dbReference type="Rhea" id="RHEA-COMP:17339"/>
        <dbReference type="Rhea" id="RHEA-COMP:17340"/>
        <dbReference type="ChEBI" id="CHEBI:33019"/>
        <dbReference type="ChEBI" id="CHEBI:61560"/>
        <dbReference type="ChEBI" id="CHEBI:173112"/>
        <dbReference type="EC" id="2.7.7.7"/>
    </reaction>
</comment>
<dbReference type="SUPFAM" id="SSF52540">
    <property type="entry name" value="P-loop containing nucleoside triphosphate hydrolases"/>
    <property type="match status" value="1"/>
</dbReference>
<dbReference type="PANTHER" id="PTHR34388:SF1">
    <property type="entry name" value="DNA POLYMERASE III SUBUNIT DELTA"/>
    <property type="match status" value="1"/>
</dbReference>
<dbReference type="GO" id="GO:0003887">
    <property type="term" value="F:DNA-directed DNA polymerase activity"/>
    <property type="evidence" value="ECO:0007669"/>
    <property type="project" value="UniProtKB-KW"/>
</dbReference>
<dbReference type="NCBIfam" id="TIGR01128">
    <property type="entry name" value="holA"/>
    <property type="match status" value="1"/>
</dbReference>